<proteinExistence type="predicted"/>
<comment type="caution">
    <text evidence="2">The sequence shown here is derived from an EMBL/GenBank/DDBJ whole genome shotgun (WGS) entry which is preliminary data.</text>
</comment>
<dbReference type="GO" id="GO:0001682">
    <property type="term" value="P:tRNA 5'-leader removal"/>
    <property type="evidence" value="ECO:0007669"/>
    <property type="project" value="InterPro"/>
</dbReference>
<dbReference type="PANTHER" id="PTHR15396">
    <property type="entry name" value="RIBONUCLEASE P PROTEIN SUBUNIT P40"/>
    <property type="match status" value="1"/>
</dbReference>
<dbReference type="GO" id="GO:0000447">
    <property type="term" value="P:endonucleolytic cleavage in ITS1 to separate SSU-rRNA from 5.8S rRNA and LSU-rRNA from tricistronic rRNA transcript (SSU-rRNA, 5.8S rRNA, LSU-rRNA)"/>
    <property type="evidence" value="ECO:0007669"/>
    <property type="project" value="TreeGrafter"/>
</dbReference>
<name>A0AAJ4XT30_9BASI</name>
<dbReference type="EMBL" id="OAPG01000019">
    <property type="protein sequence ID" value="SNX87411.1"/>
    <property type="molecule type" value="Genomic_DNA"/>
</dbReference>
<dbReference type="Pfam" id="PF08584">
    <property type="entry name" value="Ribonuc_P_40"/>
    <property type="match status" value="1"/>
</dbReference>
<feature type="compositionally biased region" description="Acidic residues" evidence="1">
    <location>
        <begin position="515"/>
        <end position="535"/>
    </location>
</feature>
<keyword evidence="3" id="KW-1185">Reference proteome</keyword>
<feature type="region of interest" description="Disordered" evidence="1">
    <location>
        <begin position="512"/>
        <end position="565"/>
    </location>
</feature>
<dbReference type="InterPro" id="IPR013893">
    <property type="entry name" value="RNase_P_Rpp40"/>
</dbReference>
<reference evidence="2" key="1">
    <citation type="submission" date="2023-10" db="EMBL/GenBank/DDBJ databases">
        <authorList>
            <person name="Guldener U."/>
        </authorList>
    </citation>
    <scope>NUCLEOTIDE SEQUENCE</scope>
    <source>
        <strain evidence="2">Mp4</strain>
    </source>
</reference>
<feature type="region of interest" description="Disordered" evidence="1">
    <location>
        <begin position="1"/>
        <end position="22"/>
    </location>
</feature>
<dbReference type="AlphaFoldDB" id="A0AAJ4XT30"/>
<accession>A0AAJ4XT30</accession>
<protein>
    <submittedName>
        <fullName evidence="2">Uncharacterized protein</fullName>
    </submittedName>
</protein>
<feature type="compositionally biased region" description="Basic residues" evidence="1">
    <location>
        <begin position="1"/>
        <end position="14"/>
    </location>
</feature>
<organism evidence="2 3">
    <name type="scientific">Melanopsichium pennsylvanicum</name>
    <dbReference type="NCBI Taxonomy" id="63383"/>
    <lineage>
        <taxon>Eukaryota</taxon>
        <taxon>Fungi</taxon>
        <taxon>Dikarya</taxon>
        <taxon>Basidiomycota</taxon>
        <taxon>Ustilaginomycotina</taxon>
        <taxon>Ustilaginomycetes</taxon>
        <taxon>Ustilaginales</taxon>
        <taxon>Ustilaginaceae</taxon>
        <taxon>Melanopsichium</taxon>
    </lineage>
</organism>
<dbReference type="GO" id="GO:0000171">
    <property type="term" value="F:ribonuclease MRP activity"/>
    <property type="evidence" value="ECO:0007669"/>
    <property type="project" value="TreeGrafter"/>
</dbReference>
<sequence length="618" mass="68237">MLAPKSTHKRKRSSTRSDKARKLGRSRWIVNVIPCHSASHSSTRPAVSSPASASTCPNLNQRLDSLIHSHPFNRSLELILPLSSPNAVSEITTPLPTSVQFLIHKLQQLTSTHTSYRARIPLSLFLDPMFITAYIKTGSLIALTHQSDAPGFSAGLQDSACIDGQGTLVLSLCKDTYQTLGLTGSASHFSRLSSGRAADRTSGPDSRFIVELPLLSPSFVPGKKGYQKVLDRLRAWDQSRATALNTHQTIAQTHASSNITAAHGPVTSQHATWDMLFVWSPSRMHTDLVGAPTLSSSVNEIRFPDHLVSAQHVETIKLQPIQPIVTDSVWIPNLTQHPLAHPWRENERHFTELEPAIHLSSDSMATWCEYQDGLQQAIEWAGLASLGANSLRTFTRPDSTCVYTPPSPSSPGRTVKLSWSAPDNKSTLISPLLVSIIVNQVNGFIADSKRDSSPILENENVEWATLSCAGFPHAPLTWRAKVAFSSVYGGKDVTDKKVNSFLKKSVDQFMTDFSSSEEEEEEEEEQDSDDWIDIDEGFKSRNSREKKKKSKRNIEKNKSEHTFTPNTGESGWVSFCLPKHVKQNVQHSSTQVEADSSSVADQFGRWVVVELVGTDTRS</sequence>
<dbReference type="PANTHER" id="PTHR15396:SF1">
    <property type="entry name" value="RIBONUCLEASE P PROTEIN SUBUNIT P40"/>
    <property type="match status" value="1"/>
</dbReference>
<evidence type="ECO:0000313" key="2">
    <source>
        <dbReference type="EMBL" id="SNX87411.1"/>
    </source>
</evidence>
<feature type="compositionally biased region" description="Basic and acidic residues" evidence="1">
    <location>
        <begin position="552"/>
        <end position="561"/>
    </location>
</feature>
<dbReference type="GO" id="GO:0030681">
    <property type="term" value="C:multimeric ribonuclease P complex"/>
    <property type="evidence" value="ECO:0007669"/>
    <property type="project" value="TreeGrafter"/>
</dbReference>
<gene>
    <name evidence="2" type="ORF">MEPE_06121</name>
</gene>
<dbReference type="GO" id="GO:0004526">
    <property type="term" value="F:ribonuclease P activity"/>
    <property type="evidence" value="ECO:0007669"/>
    <property type="project" value="TreeGrafter"/>
</dbReference>
<dbReference type="Proteomes" id="UP001294444">
    <property type="component" value="Unassembled WGS sequence"/>
</dbReference>
<evidence type="ECO:0000313" key="3">
    <source>
        <dbReference type="Proteomes" id="UP001294444"/>
    </source>
</evidence>
<evidence type="ECO:0000256" key="1">
    <source>
        <dbReference type="SAM" id="MobiDB-lite"/>
    </source>
</evidence>
<dbReference type="GO" id="GO:0000172">
    <property type="term" value="C:ribonuclease MRP complex"/>
    <property type="evidence" value="ECO:0007669"/>
    <property type="project" value="TreeGrafter"/>
</dbReference>